<name>A0A6A6EAZ6_9PEZI</name>
<evidence type="ECO:0000313" key="2">
    <source>
        <dbReference type="EMBL" id="KAF2187310.1"/>
    </source>
</evidence>
<dbReference type="EMBL" id="ML994627">
    <property type="protein sequence ID" value="KAF2187310.1"/>
    <property type="molecule type" value="Genomic_DNA"/>
</dbReference>
<dbReference type="Proteomes" id="UP000800200">
    <property type="component" value="Unassembled WGS sequence"/>
</dbReference>
<dbReference type="AlphaFoldDB" id="A0A6A6EAZ6"/>
<reference evidence="2" key="1">
    <citation type="journal article" date="2020" name="Stud. Mycol.">
        <title>101 Dothideomycetes genomes: a test case for predicting lifestyles and emergence of pathogens.</title>
        <authorList>
            <person name="Haridas S."/>
            <person name="Albert R."/>
            <person name="Binder M."/>
            <person name="Bloem J."/>
            <person name="Labutti K."/>
            <person name="Salamov A."/>
            <person name="Andreopoulos B."/>
            <person name="Baker S."/>
            <person name="Barry K."/>
            <person name="Bills G."/>
            <person name="Bluhm B."/>
            <person name="Cannon C."/>
            <person name="Castanera R."/>
            <person name="Culley D."/>
            <person name="Daum C."/>
            <person name="Ezra D."/>
            <person name="Gonzalez J."/>
            <person name="Henrissat B."/>
            <person name="Kuo A."/>
            <person name="Liang C."/>
            <person name="Lipzen A."/>
            <person name="Lutzoni F."/>
            <person name="Magnuson J."/>
            <person name="Mondo S."/>
            <person name="Nolan M."/>
            <person name="Ohm R."/>
            <person name="Pangilinan J."/>
            <person name="Park H.-J."/>
            <person name="Ramirez L."/>
            <person name="Alfaro M."/>
            <person name="Sun H."/>
            <person name="Tritt A."/>
            <person name="Yoshinaga Y."/>
            <person name="Zwiers L.-H."/>
            <person name="Turgeon B."/>
            <person name="Goodwin S."/>
            <person name="Spatafora J."/>
            <person name="Crous P."/>
            <person name="Grigoriev I."/>
        </authorList>
    </citation>
    <scope>NUCLEOTIDE SEQUENCE</scope>
    <source>
        <strain evidence="2">CBS 207.26</strain>
    </source>
</reference>
<evidence type="ECO:0000256" key="1">
    <source>
        <dbReference type="SAM" id="MobiDB-lite"/>
    </source>
</evidence>
<protein>
    <submittedName>
        <fullName evidence="2">Uncharacterized protein</fullName>
    </submittedName>
</protein>
<sequence length="170" mass="18261">MSLSSPTLVASESSCSHPLASDALSSYTFAINPSSRATFDSGIIDHHANTHSRLPITADIGFDTTQIGAQFSEIQYTPTSQALGVGDAFNDPSDSLRPMSRSAPPSLSGLGSHHRPTPSRFLSPEGSTRRGEGRQAEHPPGASSSSLDRWMQGKDSPWSIYSTRRRLSHH</sequence>
<feature type="compositionally biased region" description="Basic and acidic residues" evidence="1">
    <location>
        <begin position="127"/>
        <end position="137"/>
    </location>
</feature>
<gene>
    <name evidence="2" type="ORF">K469DRAFT_749123</name>
</gene>
<keyword evidence="3" id="KW-1185">Reference proteome</keyword>
<proteinExistence type="predicted"/>
<feature type="region of interest" description="Disordered" evidence="1">
    <location>
        <begin position="80"/>
        <end position="170"/>
    </location>
</feature>
<evidence type="ECO:0000313" key="3">
    <source>
        <dbReference type="Proteomes" id="UP000800200"/>
    </source>
</evidence>
<organism evidence="2 3">
    <name type="scientific">Zopfia rhizophila CBS 207.26</name>
    <dbReference type="NCBI Taxonomy" id="1314779"/>
    <lineage>
        <taxon>Eukaryota</taxon>
        <taxon>Fungi</taxon>
        <taxon>Dikarya</taxon>
        <taxon>Ascomycota</taxon>
        <taxon>Pezizomycotina</taxon>
        <taxon>Dothideomycetes</taxon>
        <taxon>Dothideomycetes incertae sedis</taxon>
        <taxon>Zopfiaceae</taxon>
        <taxon>Zopfia</taxon>
    </lineage>
</organism>
<accession>A0A6A6EAZ6</accession>